<protein>
    <submittedName>
        <fullName evidence="4">Uncharacterized protein</fullName>
    </submittedName>
</protein>
<evidence type="ECO:0000313" key="4">
    <source>
        <dbReference type="EMBL" id="KIW18223.1"/>
    </source>
</evidence>
<organism evidence="4 5">
    <name type="scientific">Exophiala spinifera</name>
    <dbReference type="NCBI Taxonomy" id="91928"/>
    <lineage>
        <taxon>Eukaryota</taxon>
        <taxon>Fungi</taxon>
        <taxon>Dikarya</taxon>
        <taxon>Ascomycota</taxon>
        <taxon>Pezizomycotina</taxon>
        <taxon>Eurotiomycetes</taxon>
        <taxon>Chaetothyriomycetidae</taxon>
        <taxon>Chaetothyriales</taxon>
        <taxon>Herpotrichiellaceae</taxon>
        <taxon>Exophiala</taxon>
    </lineage>
</organism>
<keyword evidence="2" id="KW-0812">Transmembrane</keyword>
<keyword evidence="3" id="KW-0732">Signal</keyword>
<keyword evidence="5" id="KW-1185">Reference proteome</keyword>
<dbReference type="VEuPathDB" id="FungiDB:PV08_02511"/>
<keyword evidence="2" id="KW-1133">Transmembrane helix</keyword>
<dbReference type="RefSeq" id="XP_016238439.1">
    <property type="nucleotide sequence ID" value="XM_016376869.1"/>
</dbReference>
<evidence type="ECO:0000256" key="2">
    <source>
        <dbReference type="SAM" id="Phobius"/>
    </source>
</evidence>
<dbReference type="HOGENOM" id="CLU_070640_0_0_1"/>
<feature type="transmembrane region" description="Helical" evidence="2">
    <location>
        <begin position="218"/>
        <end position="238"/>
    </location>
</feature>
<dbReference type="GeneID" id="27329594"/>
<feature type="compositionally biased region" description="Low complexity" evidence="1">
    <location>
        <begin position="248"/>
        <end position="274"/>
    </location>
</feature>
<dbReference type="OrthoDB" id="1733656at2759"/>
<dbReference type="EMBL" id="KN847493">
    <property type="protein sequence ID" value="KIW18223.1"/>
    <property type="molecule type" value="Genomic_DNA"/>
</dbReference>
<sequence length="282" mass="30405">MRFSSTLLLLPLLVAADQQVAFKDQAAAWFDKAKAYLPNAAAVVPNPIDAGAAQVADSRVEKINLRNWKSKLGPKLDTEEEWMVYMTGGNKSCFGRCGKVDLTWNESVPLLAALPKTASSPPLHLGFVDCDKEAVLCTGWAASLPSIYHFMVPVQSNPPSKVPLRVIPLNLTSATVADIVAIPSNSKSRYLEEEEYTGLLHPFDGIVSQFGLLEPFGYLMWGLSTIPSWAMMIGISFFSRRIMNRRMQGPQAGTPAPAAAAPAAPRPAPAAAVAQGGGRKRK</sequence>
<dbReference type="Proteomes" id="UP000053328">
    <property type="component" value="Unassembled WGS sequence"/>
</dbReference>
<evidence type="ECO:0000256" key="3">
    <source>
        <dbReference type="SAM" id="SignalP"/>
    </source>
</evidence>
<evidence type="ECO:0000313" key="5">
    <source>
        <dbReference type="Proteomes" id="UP000053328"/>
    </source>
</evidence>
<evidence type="ECO:0000256" key="1">
    <source>
        <dbReference type="SAM" id="MobiDB-lite"/>
    </source>
</evidence>
<proteinExistence type="predicted"/>
<dbReference type="STRING" id="91928.A0A0D2BGT9"/>
<dbReference type="AlphaFoldDB" id="A0A0D2BGT9"/>
<name>A0A0D2BGT9_9EURO</name>
<gene>
    <name evidence="4" type="ORF">PV08_02511</name>
</gene>
<keyword evidence="2" id="KW-0472">Membrane</keyword>
<reference evidence="4 5" key="1">
    <citation type="submission" date="2015-01" db="EMBL/GenBank/DDBJ databases">
        <title>The Genome Sequence of Exophiala spinifera CBS89968.</title>
        <authorList>
            <consortium name="The Broad Institute Genomics Platform"/>
            <person name="Cuomo C."/>
            <person name="de Hoog S."/>
            <person name="Gorbushina A."/>
            <person name="Stielow B."/>
            <person name="Teixiera M."/>
            <person name="Abouelleil A."/>
            <person name="Chapman S.B."/>
            <person name="Priest M."/>
            <person name="Young S.K."/>
            <person name="Wortman J."/>
            <person name="Nusbaum C."/>
            <person name="Birren B."/>
        </authorList>
    </citation>
    <scope>NUCLEOTIDE SEQUENCE [LARGE SCALE GENOMIC DNA]</scope>
    <source>
        <strain evidence="4 5">CBS 89968</strain>
    </source>
</reference>
<feature type="chain" id="PRO_5002249814" evidence="3">
    <location>
        <begin position="17"/>
        <end position="282"/>
    </location>
</feature>
<feature type="region of interest" description="Disordered" evidence="1">
    <location>
        <begin position="248"/>
        <end position="282"/>
    </location>
</feature>
<feature type="signal peptide" evidence="3">
    <location>
        <begin position="1"/>
        <end position="16"/>
    </location>
</feature>
<accession>A0A0D2BGT9</accession>